<dbReference type="SUPFAM" id="SSF81301">
    <property type="entry name" value="Nucleotidyltransferase"/>
    <property type="match status" value="1"/>
</dbReference>
<proteinExistence type="inferred from homology"/>
<evidence type="ECO:0000259" key="7">
    <source>
        <dbReference type="Pfam" id="PF01743"/>
    </source>
</evidence>
<feature type="domain" description="tRNA nucleotidyltransferase/poly(A) polymerase RNA and SrmB- binding" evidence="9">
    <location>
        <begin position="185"/>
        <end position="243"/>
    </location>
</feature>
<dbReference type="GO" id="GO:1990817">
    <property type="term" value="F:poly(A) RNA polymerase activity"/>
    <property type="evidence" value="ECO:0007669"/>
    <property type="project" value="InterPro"/>
</dbReference>
<reference evidence="10" key="1">
    <citation type="submission" date="2018-05" db="EMBL/GenBank/DDBJ databases">
        <authorList>
            <person name="Lanie J.A."/>
            <person name="Ng W.-L."/>
            <person name="Kazmierczak K.M."/>
            <person name="Andrzejewski T.M."/>
            <person name="Davidsen T.M."/>
            <person name="Wayne K.J."/>
            <person name="Tettelin H."/>
            <person name="Glass J.I."/>
            <person name="Rusch D."/>
            <person name="Podicherti R."/>
            <person name="Tsui H.-C.T."/>
            <person name="Winkler M.E."/>
        </authorList>
    </citation>
    <scope>NUCLEOTIDE SEQUENCE</scope>
</reference>
<dbReference type="Pfam" id="PF12627">
    <property type="entry name" value="PolyA_pol_RNAbd"/>
    <property type="match status" value="1"/>
</dbReference>
<dbReference type="PANTHER" id="PTHR43051:SF1">
    <property type="entry name" value="POLYNUCLEOTIDE ADENYLYLTRANSFERASE FAMILY PROTEIN"/>
    <property type="match status" value="1"/>
</dbReference>
<dbReference type="GO" id="GO:0043633">
    <property type="term" value="P:polyadenylation-dependent RNA catabolic process"/>
    <property type="evidence" value="ECO:0007669"/>
    <property type="project" value="InterPro"/>
</dbReference>
<evidence type="ECO:0008006" key="11">
    <source>
        <dbReference type="Google" id="ProtNLM"/>
    </source>
</evidence>
<dbReference type="GO" id="GO:0006397">
    <property type="term" value="P:mRNA processing"/>
    <property type="evidence" value="ECO:0007669"/>
    <property type="project" value="UniProtKB-KW"/>
</dbReference>
<dbReference type="Gene3D" id="1.10.3090.10">
    <property type="entry name" value="cca-adding enzyme, domain 2"/>
    <property type="match status" value="1"/>
</dbReference>
<gene>
    <name evidence="10" type="ORF">METZ01_LOCUS253109</name>
</gene>
<name>A0A382ILQ2_9ZZZZ</name>
<evidence type="ECO:0000256" key="4">
    <source>
        <dbReference type="ARBA" id="ARBA00022840"/>
    </source>
</evidence>
<dbReference type="InterPro" id="IPR010206">
    <property type="entry name" value="PolA_pol_I"/>
</dbReference>
<dbReference type="AlphaFoldDB" id="A0A382ILQ2"/>
<dbReference type="InterPro" id="IPR043519">
    <property type="entry name" value="NT_sf"/>
</dbReference>
<evidence type="ECO:0000256" key="5">
    <source>
        <dbReference type="ARBA" id="ARBA00022884"/>
    </source>
</evidence>
<dbReference type="InterPro" id="IPR025866">
    <property type="entry name" value="PolyA_pol_arg_C_dom"/>
</dbReference>
<dbReference type="InterPro" id="IPR002646">
    <property type="entry name" value="PolA_pol_head_dom"/>
</dbReference>
<keyword evidence="3" id="KW-0547">Nucleotide-binding</keyword>
<dbReference type="GO" id="GO:0005524">
    <property type="term" value="F:ATP binding"/>
    <property type="evidence" value="ECO:0007669"/>
    <property type="project" value="UniProtKB-KW"/>
</dbReference>
<protein>
    <recommendedName>
        <fullName evidence="11">Poly A polymerase head domain-containing protein</fullName>
    </recommendedName>
</protein>
<accession>A0A382ILQ2</accession>
<dbReference type="EMBL" id="UINC01068014">
    <property type="protein sequence ID" value="SVC00255.1"/>
    <property type="molecule type" value="Genomic_DNA"/>
</dbReference>
<dbReference type="GO" id="GO:0003723">
    <property type="term" value="F:RNA binding"/>
    <property type="evidence" value="ECO:0007669"/>
    <property type="project" value="UniProtKB-KW"/>
</dbReference>
<dbReference type="CDD" id="cd05398">
    <property type="entry name" value="NT_ClassII-CCAase"/>
    <property type="match status" value="1"/>
</dbReference>
<dbReference type="NCBIfam" id="TIGR01942">
    <property type="entry name" value="pcnB"/>
    <property type="match status" value="1"/>
</dbReference>
<dbReference type="InterPro" id="IPR052191">
    <property type="entry name" value="tRNA_ntf/polyA_polymerase_I"/>
</dbReference>
<evidence type="ECO:0000256" key="6">
    <source>
        <dbReference type="ARBA" id="ARBA00023163"/>
    </source>
</evidence>
<evidence type="ECO:0000259" key="8">
    <source>
        <dbReference type="Pfam" id="PF12626"/>
    </source>
</evidence>
<evidence type="ECO:0000313" key="10">
    <source>
        <dbReference type="EMBL" id="SVC00255.1"/>
    </source>
</evidence>
<keyword evidence="1" id="KW-0507">mRNA processing</keyword>
<keyword evidence="2" id="KW-0808">Transferase</keyword>
<dbReference type="Gene3D" id="3.30.460.10">
    <property type="entry name" value="Beta Polymerase, domain 2"/>
    <property type="match status" value="1"/>
</dbReference>
<evidence type="ECO:0000259" key="9">
    <source>
        <dbReference type="Pfam" id="PF12627"/>
    </source>
</evidence>
<dbReference type="HAMAP" id="MF_00957">
    <property type="entry name" value="PolyA_pol"/>
    <property type="match status" value="1"/>
</dbReference>
<feature type="domain" description="Poly A polymerase head" evidence="7">
    <location>
        <begin position="33"/>
        <end position="156"/>
    </location>
</feature>
<organism evidence="10">
    <name type="scientific">marine metagenome</name>
    <dbReference type="NCBI Taxonomy" id="408172"/>
    <lineage>
        <taxon>unclassified sequences</taxon>
        <taxon>metagenomes</taxon>
        <taxon>ecological metagenomes</taxon>
    </lineage>
</organism>
<dbReference type="Pfam" id="PF12626">
    <property type="entry name" value="PolyA_pol_arg_C"/>
    <property type="match status" value="1"/>
</dbReference>
<dbReference type="PANTHER" id="PTHR43051">
    <property type="entry name" value="POLYNUCLEOTIDE ADENYLYLTRANSFERASE FAMILY PROTEIN"/>
    <property type="match status" value="1"/>
</dbReference>
<sequence>MKPIRQTIHFDKKLIDKDAKKVVKTLNKAGHEAYLVGGCIRDLLLGHKPKDFDIATSATPEQVHKIFKRSRLIGRRFRLVHIMFSSRKYIEVATFRSGKVKTAGNGVIVRDNLYGTLKEDVFRRDFSVNALYYDIQNSQVIDYVDGLEALNNSEIRMIGNPVERFKEDPVRMIRAIRFKVKLGATIDPKISKSISNQAYLLANIPAARLYDECIKLFHNENAYEVFEQLLKCGLFNYLFPQTEETSFINKTLLNTSKRIKNGKPVTPAFLFAVFLWGAQNKRFNELNKKKKSRILLMTQASDDVIRKQTEQVLMPRWLSARVKDIWLMQYQLENCSIKKAKELIGHPRFRMAYDFLVLRSESINPELVERAKYWTKLQQ</sequence>
<keyword evidence="4" id="KW-0067">ATP-binding</keyword>
<feature type="domain" description="Polymerase A arginine-rich C-terminal" evidence="8">
    <location>
        <begin position="297"/>
        <end position="379"/>
    </location>
</feature>
<keyword evidence="6" id="KW-0804">Transcription</keyword>
<keyword evidence="5" id="KW-0694">RNA-binding</keyword>
<evidence type="ECO:0000256" key="3">
    <source>
        <dbReference type="ARBA" id="ARBA00022741"/>
    </source>
</evidence>
<dbReference type="SUPFAM" id="SSF81891">
    <property type="entry name" value="Poly A polymerase C-terminal region-like"/>
    <property type="match status" value="1"/>
</dbReference>
<dbReference type="InterPro" id="IPR032828">
    <property type="entry name" value="PolyA_RNA-bd"/>
</dbReference>
<dbReference type="Pfam" id="PF01743">
    <property type="entry name" value="PolyA_pol"/>
    <property type="match status" value="1"/>
</dbReference>
<evidence type="ECO:0000256" key="2">
    <source>
        <dbReference type="ARBA" id="ARBA00022679"/>
    </source>
</evidence>
<evidence type="ECO:0000256" key="1">
    <source>
        <dbReference type="ARBA" id="ARBA00022664"/>
    </source>
</evidence>